<sequence length="488" mass="55166">MMSNTDPVDPGTAAGPSPATEQKSGDDLWSEAVKLLRPGDEEQLRLEKADKLPVLEEVLAAAIKKRERCKDRQWRIKKRDGTVIVLRDVFDKIASWLKKLESIGDCVAQLDSVHLALPWSVIKFFLQLSTGDNEKLGSVYDQLEKITNLIGRYGIFEELYLEESSKASNLLKKAIVKLYASVLTFLAEAKRYYAQDTAKRMAKNILQISDWDVDKLADNIQSEQACVDEIARLIDAESLRNASQGIKRLSKGAREHKEELRKALGDLGIDHINDQLTVLTKDLASTKKRELLDWISKIPYSEHHESVRKGRLKGSGIWLFEQTQYEEWRKSTSSSLLWIHGIPGSGKSNLASLVIDTLRENRMNPQAEPLAYVYCARNANEPERADPSPIVRCLLRQLACPKPKMDIQDVVLRKHQELEEEGFEGVNPRDLSLIESKELILDLLESHRATIIIDAVDECIPGSRYQLLSTIKDLLQNASCPVKILPYC</sequence>
<accession>A0A194XI76</accession>
<dbReference type="InterPro" id="IPR056125">
    <property type="entry name" value="DUF7708"/>
</dbReference>
<feature type="domain" description="Nephrocystin 3-like N-terminal" evidence="4">
    <location>
        <begin position="314"/>
        <end position="485"/>
    </location>
</feature>
<dbReference type="InParanoid" id="A0A194XI76"/>
<feature type="domain" description="DUF7708" evidence="3">
    <location>
        <begin position="90"/>
        <end position="233"/>
    </location>
</feature>
<dbReference type="Pfam" id="PF24809">
    <property type="entry name" value="DUF7708"/>
    <property type="match status" value="1"/>
</dbReference>
<dbReference type="KEGG" id="psco:LY89DRAFT_491450"/>
<dbReference type="GeneID" id="28817626"/>
<dbReference type="Gene3D" id="3.40.50.300">
    <property type="entry name" value="P-loop containing nucleotide triphosphate hydrolases"/>
    <property type="match status" value="1"/>
</dbReference>
<dbReference type="OrthoDB" id="7464126at2759"/>
<dbReference type="Proteomes" id="UP000070700">
    <property type="component" value="Unassembled WGS sequence"/>
</dbReference>
<keyword evidence="6" id="KW-1185">Reference proteome</keyword>
<reference evidence="5 6" key="1">
    <citation type="submission" date="2015-10" db="EMBL/GenBank/DDBJ databases">
        <title>Full genome of DAOMC 229536 Phialocephala scopiformis, a fungal endophyte of spruce producing the potent anti-insectan compound rugulosin.</title>
        <authorList>
            <consortium name="DOE Joint Genome Institute"/>
            <person name="Walker A.K."/>
            <person name="Frasz S.L."/>
            <person name="Seifert K.A."/>
            <person name="Miller J.D."/>
            <person name="Mondo S.J."/>
            <person name="Labutti K."/>
            <person name="Lipzen A."/>
            <person name="Dockter R."/>
            <person name="Kennedy M."/>
            <person name="Grigoriev I.V."/>
            <person name="Spatafora J.W."/>
        </authorList>
    </citation>
    <scope>NUCLEOTIDE SEQUENCE [LARGE SCALE GENOMIC DNA]</scope>
    <source>
        <strain evidence="5 6">CBS 120377</strain>
    </source>
</reference>
<evidence type="ECO:0000313" key="5">
    <source>
        <dbReference type="EMBL" id="KUJ19467.1"/>
    </source>
</evidence>
<dbReference type="Pfam" id="PF24883">
    <property type="entry name" value="NPHP3_N"/>
    <property type="match status" value="1"/>
</dbReference>
<dbReference type="SUPFAM" id="SSF52540">
    <property type="entry name" value="P-loop containing nucleoside triphosphate hydrolases"/>
    <property type="match status" value="1"/>
</dbReference>
<proteinExistence type="predicted"/>
<dbReference type="RefSeq" id="XP_018073822.1">
    <property type="nucleotide sequence ID" value="XM_018207900.1"/>
</dbReference>
<evidence type="ECO:0008006" key="7">
    <source>
        <dbReference type="Google" id="ProtNLM"/>
    </source>
</evidence>
<evidence type="ECO:0000256" key="1">
    <source>
        <dbReference type="ARBA" id="ARBA00022737"/>
    </source>
</evidence>
<evidence type="ECO:0000259" key="4">
    <source>
        <dbReference type="Pfam" id="PF24883"/>
    </source>
</evidence>
<keyword evidence="1" id="KW-0677">Repeat</keyword>
<dbReference type="InterPro" id="IPR027417">
    <property type="entry name" value="P-loop_NTPase"/>
</dbReference>
<dbReference type="PANTHER" id="PTHR10039">
    <property type="entry name" value="AMELOGENIN"/>
    <property type="match status" value="1"/>
</dbReference>
<dbReference type="PANTHER" id="PTHR10039:SF15">
    <property type="entry name" value="NACHT DOMAIN-CONTAINING PROTEIN"/>
    <property type="match status" value="1"/>
</dbReference>
<dbReference type="EMBL" id="KQ947411">
    <property type="protein sequence ID" value="KUJ19467.1"/>
    <property type="molecule type" value="Genomic_DNA"/>
</dbReference>
<name>A0A194XI76_MOLSC</name>
<protein>
    <recommendedName>
        <fullName evidence="7">NACHT domain-containing protein</fullName>
    </recommendedName>
</protein>
<evidence type="ECO:0000259" key="3">
    <source>
        <dbReference type="Pfam" id="PF24809"/>
    </source>
</evidence>
<feature type="region of interest" description="Disordered" evidence="2">
    <location>
        <begin position="1"/>
        <end position="27"/>
    </location>
</feature>
<gene>
    <name evidence="5" type="ORF">LY89DRAFT_491450</name>
</gene>
<organism evidence="5 6">
    <name type="scientific">Mollisia scopiformis</name>
    <name type="common">Conifer needle endophyte fungus</name>
    <name type="synonym">Phialocephala scopiformis</name>
    <dbReference type="NCBI Taxonomy" id="149040"/>
    <lineage>
        <taxon>Eukaryota</taxon>
        <taxon>Fungi</taxon>
        <taxon>Dikarya</taxon>
        <taxon>Ascomycota</taxon>
        <taxon>Pezizomycotina</taxon>
        <taxon>Leotiomycetes</taxon>
        <taxon>Helotiales</taxon>
        <taxon>Mollisiaceae</taxon>
        <taxon>Mollisia</taxon>
    </lineage>
</organism>
<evidence type="ECO:0000256" key="2">
    <source>
        <dbReference type="SAM" id="MobiDB-lite"/>
    </source>
</evidence>
<dbReference type="AlphaFoldDB" id="A0A194XI76"/>
<evidence type="ECO:0000313" key="6">
    <source>
        <dbReference type="Proteomes" id="UP000070700"/>
    </source>
</evidence>
<dbReference type="InterPro" id="IPR056884">
    <property type="entry name" value="NPHP3-like_N"/>
</dbReference>